<name>A0AA46ACW1_9BACL</name>
<organism evidence="1 2">
    <name type="scientific">Laceyella tengchongensis</name>
    <dbReference type="NCBI Taxonomy" id="574699"/>
    <lineage>
        <taxon>Bacteria</taxon>
        <taxon>Bacillati</taxon>
        <taxon>Bacillota</taxon>
        <taxon>Bacilli</taxon>
        <taxon>Bacillales</taxon>
        <taxon>Thermoactinomycetaceae</taxon>
        <taxon>Laceyella</taxon>
    </lineage>
</organism>
<evidence type="ECO:0000313" key="2">
    <source>
        <dbReference type="Proteomes" id="UP001157946"/>
    </source>
</evidence>
<accession>A0AA46ACW1</accession>
<sequence>MHSHRPFDTPLPSKNWLNELKRNPLSYQVLNSKTFINKKIKLADWTCFLHHDHYLSKHELMRVVKRQRRHTPRTRISTASMELTVHIDSHAYERWTERISPCPSLSLLRIRLQQLLHLGRITLSPKGWGFIDQDILFGYKIIDQKLIIQTFLGRVSLVPALNNYKAVRRFISTQHDRLDLTIAPHVLQQQHPPLIPKERVQFSGNRNRYVLEEYAFTLPNGRLSTLFLLETIKEYNSSFQLIDPTNPHGPKLFRSVLYFLLEQGYQEFVLEHVLFHKQEAFLTAFNKRLAEGELKHIV</sequence>
<gene>
    <name evidence="1" type="ORF">SAMN06265361_101218</name>
</gene>
<proteinExistence type="predicted"/>
<dbReference type="AlphaFoldDB" id="A0AA46ACW1"/>
<dbReference type="Proteomes" id="UP001157946">
    <property type="component" value="Unassembled WGS sequence"/>
</dbReference>
<evidence type="ECO:0000313" key="1">
    <source>
        <dbReference type="EMBL" id="SMP01282.1"/>
    </source>
</evidence>
<reference evidence="1" key="1">
    <citation type="submission" date="2017-05" db="EMBL/GenBank/DDBJ databases">
        <authorList>
            <person name="Varghese N."/>
            <person name="Submissions S."/>
        </authorList>
    </citation>
    <scope>NUCLEOTIDE SEQUENCE</scope>
    <source>
        <strain evidence="1">DSM 45262</strain>
    </source>
</reference>
<dbReference type="RefSeq" id="WP_102991624.1">
    <property type="nucleotide sequence ID" value="NZ_FXTU01000001.1"/>
</dbReference>
<comment type="caution">
    <text evidence="1">The sequence shown here is derived from an EMBL/GenBank/DDBJ whole genome shotgun (WGS) entry which is preliminary data.</text>
</comment>
<keyword evidence="2" id="KW-1185">Reference proteome</keyword>
<protein>
    <submittedName>
        <fullName evidence="1">Uncharacterized protein</fullName>
    </submittedName>
</protein>
<dbReference type="EMBL" id="FXTU01000001">
    <property type="protein sequence ID" value="SMP01282.1"/>
    <property type="molecule type" value="Genomic_DNA"/>
</dbReference>